<feature type="compositionally biased region" description="Low complexity" evidence="1">
    <location>
        <begin position="203"/>
        <end position="214"/>
    </location>
</feature>
<accession>A0A409XBK0</accession>
<organism evidence="2 3">
    <name type="scientific">Psilocybe cyanescens</name>
    <dbReference type="NCBI Taxonomy" id="93625"/>
    <lineage>
        <taxon>Eukaryota</taxon>
        <taxon>Fungi</taxon>
        <taxon>Dikarya</taxon>
        <taxon>Basidiomycota</taxon>
        <taxon>Agaricomycotina</taxon>
        <taxon>Agaricomycetes</taxon>
        <taxon>Agaricomycetidae</taxon>
        <taxon>Agaricales</taxon>
        <taxon>Agaricineae</taxon>
        <taxon>Strophariaceae</taxon>
        <taxon>Psilocybe</taxon>
    </lineage>
</organism>
<dbReference type="EMBL" id="NHYD01002146">
    <property type="protein sequence ID" value="PPQ88142.1"/>
    <property type="molecule type" value="Genomic_DNA"/>
</dbReference>
<evidence type="ECO:0000313" key="2">
    <source>
        <dbReference type="EMBL" id="PPQ88142.1"/>
    </source>
</evidence>
<sequence>MSYSYVTNVSSQSASGEPGGRRDSPGQHSVRPVDLFIGFFSIDPCGTTLQGFSSIQGEYTSSTTSSSISQNFDADVFSFEEEYSGIASWQTDYLLDPIYKELSEHWAHNPEMTRQIFNSIVQESRLEQVRADEPIHCGALVLNRVDRSPSRQDWSSSSDDSSPIPSTSYPHYDSPAFQTSHTPSQFTNAYMPPALDSGSPCLTTATPTANTPSTVETDSDLDSEYPQEEVAANLYTRAYASSTLKPSHVVAAFEGPRWSIDIKRLERSFRIAGIASPPDYFSQFTFPAIFCRYEHSISSHNLDSSEIVFAVGNLPGARLVDLRDQTVTIQEEVGERMFESSGRRTIDFSVTFPGLTFPQHRLNVWSSKSGYFKRGELAFNIACFFAEYLQKLQTKPRPAGYRIPNGWDYKRVDISRLYIFSLYPVDGHWCANIGLL</sequence>
<feature type="compositionally biased region" description="Polar residues" evidence="1">
    <location>
        <begin position="1"/>
        <end position="15"/>
    </location>
</feature>
<gene>
    <name evidence="2" type="ORF">CVT25_004898</name>
</gene>
<comment type="caution">
    <text evidence="2">The sequence shown here is derived from an EMBL/GenBank/DDBJ whole genome shotgun (WGS) entry which is preliminary data.</text>
</comment>
<reference evidence="2 3" key="1">
    <citation type="journal article" date="2018" name="Evol. Lett.">
        <title>Horizontal gene cluster transfer increased hallucinogenic mushroom diversity.</title>
        <authorList>
            <person name="Reynolds H.T."/>
            <person name="Vijayakumar V."/>
            <person name="Gluck-Thaler E."/>
            <person name="Korotkin H.B."/>
            <person name="Matheny P.B."/>
            <person name="Slot J.C."/>
        </authorList>
    </citation>
    <scope>NUCLEOTIDE SEQUENCE [LARGE SCALE GENOMIC DNA]</scope>
    <source>
        <strain evidence="2 3">2631</strain>
    </source>
</reference>
<dbReference type="InParanoid" id="A0A409XBK0"/>
<name>A0A409XBK0_PSICY</name>
<feature type="region of interest" description="Disordered" evidence="1">
    <location>
        <begin position="148"/>
        <end position="225"/>
    </location>
</feature>
<dbReference type="AlphaFoldDB" id="A0A409XBK0"/>
<feature type="compositionally biased region" description="Low complexity" evidence="1">
    <location>
        <begin position="151"/>
        <end position="170"/>
    </location>
</feature>
<keyword evidence="3" id="KW-1185">Reference proteome</keyword>
<protein>
    <submittedName>
        <fullName evidence="2">Uncharacterized protein</fullName>
    </submittedName>
</protein>
<proteinExistence type="predicted"/>
<feature type="region of interest" description="Disordered" evidence="1">
    <location>
        <begin position="1"/>
        <end position="27"/>
    </location>
</feature>
<feature type="compositionally biased region" description="Polar residues" evidence="1">
    <location>
        <begin position="176"/>
        <end position="188"/>
    </location>
</feature>
<dbReference type="Proteomes" id="UP000283269">
    <property type="component" value="Unassembled WGS sequence"/>
</dbReference>
<evidence type="ECO:0000313" key="3">
    <source>
        <dbReference type="Proteomes" id="UP000283269"/>
    </source>
</evidence>
<evidence type="ECO:0000256" key="1">
    <source>
        <dbReference type="SAM" id="MobiDB-lite"/>
    </source>
</evidence>